<accession>A0ABD3M853</accession>
<name>A0ABD3M853_9STRA</name>
<evidence type="ECO:0000256" key="1">
    <source>
        <dbReference type="SAM" id="Phobius"/>
    </source>
</evidence>
<dbReference type="AlphaFoldDB" id="A0ABD3M853"/>
<protein>
    <submittedName>
        <fullName evidence="2">Uncharacterized protein</fullName>
    </submittedName>
</protein>
<keyword evidence="1" id="KW-1133">Transmembrane helix</keyword>
<dbReference type="Proteomes" id="UP001530293">
    <property type="component" value="Unassembled WGS sequence"/>
</dbReference>
<proteinExistence type="predicted"/>
<keyword evidence="1" id="KW-0472">Membrane</keyword>
<sequence length="452" mass="50234">MIIVRRILLVACVSSVVIGITISLLAYVGSTQSDPSLRLYLGRRSLRNSNGEIEMNVVVSASRRGGMFYDLSRFTEDEKLDLVKMAYSVTKLGDAIDWKLQRNNYVKSIAISHRHHGGQKTTVKKFDGGNDDAYDGGIDDTLDFEENDTTVQGGALTAAGNDDAYSGGIDDTLGIISSPIDSAVGGNDDAYGGNMDDTLDIAEEVSEVSKTTIESAGNDDAYDGGLDDTLLDATPIKAVTASNRHANDEEENNEQPYLRVDRHRHRRLQENDIDGDVFDGYEYDQGACPNAGSLDVPCAPPNLSSICNKYDRDNGNFKECLEACKPAFCCIHDAPRESNKLSPNCNTDENCPQYNYCYIVWWKLHDTVGPALNMRISQDDEFYEDTEDVPDTIERPFKDQVFLHHFDNIDEVIEDGSIFPDGDEIGGFDAERIFYNETYWMYPEATKVDLND</sequence>
<evidence type="ECO:0000313" key="2">
    <source>
        <dbReference type="EMBL" id="KAL3758377.1"/>
    </source>
</evidence>
<keyword evidence="3" id="KW-1185">Reference proteome</keyword>
<dbReference type="EMBL" id="JALLBG020000233">
    <property type="protein sequence ID" value="KAL3758377.1"/>
    <property type="molecule type" value="Genomic_DNA"/>
</dbReference>
<feature type="transmembrane region" description="Helical" evidence="1">
    <location>
        <begin position="7"/>
        <end position="28"/>
    </location>
</feature>
<gene>
    <name evidence="2" type="ORF">ACHAWU_005047</name>
</gene>
<keyword evidence="1" id="KW-0812">Transmembrane</keyword>
<reference evidence="2 3" key="1">
    <citation type="submission" date="2024-10" db="EMBL/GenBank/DDBJ databases">
        <title>Updated reference genomes for cyclostephanoid diatoms.</title>
        <authorList>
            <person name="Roberts W.R."/>
            <person name="Alverson A.J."/>
        </authorList>
    </citation>
    <scope>NUCLEOTIDE SEQUENCE [LARGE SCALE GENOMIC DNA]</scope>
    <source>
        <strain evidence="2 3">AJA232-27</strain>
    </source>
</reference>
<organism evidence="2 3">
    <name type="scientific">Discostella pseudostelligera</name>
    <dbReference type="NCBI Taxonomy" id="259834"/>
    <lineage>
        <taxon>Eukaryota</taxon>
        <taxon>Sar</taxon>
        <taxon>Stramenopiles</taxon>
        <taxon>Ochrophyta</taxon>
        <taxon>Bacillariophyta</taxon>
        <taxon>Coscinodiscophyceae</taxon>
        <taxon>Thalassiosirophycidae</taxon>
        <taxon>Stephanodiscales</taxon>
        <taxon>Stephanodiscaceae</taxon>
        <taxon>Discostella</taxon>
    </lineage>
</organism>
<comment type="caution">
    <text evidence="2">The sequence shown here is derived from an EMBL/GenBank/DDBJ whole genome shotgun (WGS) entry which is preliminary data.</text>
</comment>
<evidence type="ECO:0000313" key="3">
    <source>
        <dbReference type="Proteomes" id="UP001530293"/>
    </source>
</evidence>